<dbReference type="PANTHER" id="PTHR45947:SF3">
    <property type="entry name" value="SULFOQUINOVOSYL TRANSFERASE SQD2"/>
    <property type="match status" value="1"/>
</dbReference>
<evidence type="ECO:0000259" key="1">
    <source>
        <dbReference type="Pfam" id="PF00534"/>
    </source>
</evidence>
<proteinExistence type="predicted"/>
<dbReference type="GO" id="GO:0016757">
    <property type="term" value="F:glycosyltransferase activity"/>
    <property type="evidence" value="ECO:0007669"/>
    <property type="project" value="UniProtKB-KW"/>
</dbReference>
<keyword evidence="4" id="KW-1185">Reference proteome</keyword>
<dbReference type="Gene3D" id="3.40.50.2000">
    <property type="entry name" value="Glycogen Phosphorylase B"/>
    <property type="match status" value="2"/>
</dbReference>
<dbReference type="Pfam" id="PF13439">
    <property type="entry name" value="Glyco_transf_4"/>
    <property type="match status" value="1"/>
</dbReference>
<sequence length="389" mass="43206">MKIIDVAEFYSAQGGGVRTYIHQKLAAGKKLGHEIVILAPGQQDGTEDREGGRIIWIKSPHLPFDARYHMFWNKNIIHSILDREQPDVVEASSPWRGAWIVRNWKGKATRTLFMHADPVASYAHVFLDTLVSRARIDWVCSAFWAYLRRLSSEFDATLVAGEWLAKRFAGFNLRPPMAVPLGVDHRLFSPEMRSPALRRDMLAHCGLGPEASLLISIGRHHPEKRLNVLIEAVGIANGHRPVGLFIVGDGISRALTERKASHVPHVYLAGEIDDRWRLSHMLASSDALFHGCASETFGLVAAEALSAGVPIIVPDVGGAADLAEIDYAEIYTTGDAMAAASAILNLLKRNRQNLSARAYEAAHLRIGPPEQHFAHLFDYYQNLTRKRPP</sequence>
<name>A0A9X3TYA4_9PROT</name>
<reference evidence="3" key="2">
    <citation type="journal article" date="2023" name="Syst. Appl. Microbiol.">
        <title>Govania unica gen. nov., sp. nov., a rare biosphere bacterium that represents a novel family in the class Alphaproteobacteria.</title>
        <authorList>
            <person name="Vandamme P."/>
            <person name="Peeters C."/>
            <person name="Hettiarachchi A."/>
            <person name="Cnockaert M."/>
            <person name="Carlier A."/>
        </authorList>
    </citation>
    <scope>NUCLEOTIDE SEQUENCE</scope>
    <source>
        <strain evidence="3">LMG 31809</strain>
    </source>
</reference>
<feature type="domain" description="Glycosyltransferase subfamily 4-like N-terminal" evidence="2">
    <location>
        <begin position="15"/>
        <end position="185"/>
    </location>
</feature>
<dbReference type="EC" id="2.4.-.-" evidence="3"/>
<dbReference type="InterPro" id="IPR028098">
    <property type="entry name" value="Glyco_trans_4-like_N"/>
</dbReference>
<accession>A0A9X3TYA4</accession>
<dbReference type="EMBL" id="JANWOI010000003">
    <property type="protein sequence ID" value="MDA5194180.1"/>
    <property type="molecule type" value="Genomic_DNA"/>
</dbReference>
<comment type="caution">
    <text evidence="3">The sequence shown here is derived from an EMBL/GenBank/DDBJ whole genome shotgun (WGS) entry which is preliminary data.</text>
</comment>
<dbReference type="AlphaFoldDB" id="A0A9X3TYA4"/>
<keyword evidence="3" id="KW-0328">Glycosyltransferase</keyword>
<evidence type="ECO:0000313" key="4">
    <source>
        <dbReference type="Proteomes" id="UP001141619"/>
    </source>
</evidence>
<dbReference type="SUPFAM" id="SSF53756">
    <property type="entry name" value="UDP-Glycosyltransferase/glycogen phosphorylase"/>
    <property type="match status" value="1"/>
</dbReference>
<evidence type="ECO:0000259" key="2">
    <source>
        <dbReference type="Pfam" id="PF13439"/>
    </source>
</evidence>
<dbReference type="PANTHER" id="PTHR45947">
    <property type="entry name" value="SULFOQUINOVOSYL TRANSFERASE SQD2"/>
    <property type="match status" value="1"/>
</dbReference>
<dbReference type="InterPro" id="IPR001296">
    <property type="entry name" value="Glyco_trans_1"/>
</dbReference>
<organism evidence="3 4">
    <name type="scientific">Govanella unica</name>
    <dbReference type="NCBI Taxonomy" id="2975056"/>
    <lineage>
        <taxon>Bacteria</taxon>
        <taxon>Pseudomonadati</taxon>
        <taxon>Pseudomonadota</taxon>
        <taxon>Alphaproteobacteria</taxon>
        <taxon>Emcibacterales</taxon>
        <taxon>Govanellaceae</taxon>
        <taxon>Govanella</taxon>
    </lineage>
</organism>
<protein>
    <submittedName>
        <fullName evidence="3">Glycosyltransferase</fullName>
        <ecNumber evidence="3">2.4.-.-</ecNumber>
    </submittedName>
</protein>
<dbReference type="RefSeq" id="WP_274943884.1">
    <property type="nucleotide sequence ID" value="NZ_JANWOI010000003.1"/>
</dbReference>
<evidence type="ECO:0000313" key="3">
    <source>
        <dbReference type="EMBL" id="MDA5194180.1"/>
    </source>
</evidence>
<feature type="domain" description="Glycosyl transferase family 1" evidence="1">
    <location>
        <begin position="212"/>
        <end position="361"/>
    </location>
</feature>
<dbReference type="Proteomes" id="UP001141619">
    <property type="component" value="Unassembled WGS sequence"/>
</dbReference>
<keyword evidence="3" id="KW-0808">Transferase</keyword>
<reference evidence="3" key="1">
    <citation type="submission" date="2022-08" db="EMBL/GenBank/DDBJ databases">
        <authorList>
            <person name="Vandamme P."/>
            <person name="Hettiarachchi A."/>
            <person name="Peeters C."/>
            <person name="Cnockaert M."/>
            <person name="Carlier A."/>
        </authorList>
    </citation>
    <scope>NUCLEOTIDE SEQUENCE</scope>
    <source>
        <strain evidence="3">LMG 31809</strain>
    </source>
</reference>
<dbReference type="InterPro" id="IPR050194">
    <property type="entry name" value="Glycosyltransferase_grp1"/>
</dbReference>
<gene>
    <name evidence="3" type="ORF">NYP16_09480</name>
</gene>
<dbReference type="Pfam" id="PF00534">
    <property type="entry name" value="Glycos_transf_1"/>
    <property type="match status" value="1"/>
</dbReference>